<proteinExistence type="predicted"/>
<accession>A0A8H6W429</accession>
<gene>
    <name evidence="1" type="ORF">MIND_00659400</name>
</gene>
<protein>
    <submittedName>
        <fullName evidence="1">Uncharacterized protein</fullName>
    </submittedName>
</protein>
<name>A0A8H6W429_9AGAR</name>
<comment type="caution">
    <text evidence="1">The sequence shown here is derived from an EMBL/GenBank/DDBJ whole genome shotgun (WGS) entry which is preliminary data.</text>
</comment>
<evidence type="ECO:0000313" key="1">
    <source>
        <dbReference type="EMBL" id="KAF7300963.1"/>
    </source>
</evidence>
<dbReference type="AlphaFoldDB" id="A0A8H6W429"/>
<dbReference type="OrthoDB" id="2747524at2759"/>
<dbReference type="Gene3D" id="3.80.10.10">
    <property type="entry name" value="Ribonuclease Inhibitor"/>
    <property type="match status" value="1"/>
</dbReference>
<dbReference type="Proteomes" id="UP000636479">
    <property type="component" value="Unassembled WGS sequence"/>
</dbReference>
<keyword evidence="2" id="KW-1185">Reference proteome</keyword>
<organism evidence="1 2">
    <name type="scientific">Mycena indigotica</name>
    <dbReference type="NCBI Taxonomy" id="2126181"/>
    <lineage>
        <taxon>Eukaryota</taxon>
        <taxon>Fungi</taxon>
        <taxon>Dikarya</taxon>
        <taxon>Basidiomycota</taxon>
        <taxon>Agaricomycotina</taxon>
        <taxon>Agaricomycetes</taxon>
        <taxon>Agaricomycetidae</taxon>
        <taxon>Agaricales</taxon>
        <taxon>Marasmiineae</taxon>
        <taxon>Mycenaceae</taxon>
        <taxon>Mycena</taxon>
    </lineage>
</organism>
<dbReference type="EMBL" id="JACAZF010000006">
    <property type="protein sequence ID" value="KAF7300963.1"/>
    <property type="molecule type" value="Genomic_DNA"/>
</dbReference>
<evidence type="ECO:0000313" key="2">
    <source>
        <dbReference type="Proteomes" id="UP000636479"/>
    </source>
</evidence>
<sequence>MLSAFESLPPELLAIILDELLLVHAHSATRGRSCGVALSTTSRLLRAKSFAWLFSEVNNSECVWPRTLWPHIVKVHIRGLSATNVPLAATSPALYHALASMPALTHVSIDIDVVLPPEMMSTLATLNSLYQLAIERVRLDGPATPLHLPFPSLSRLLLRVRAPYREPNIDTERENANVLALLCAVSDKLVELTISGDLLTPPFTQLEWERLKCFTVTDHPPFQSIPIHSLVGHMHRLSTLELLFTADFRVANRRLPPFTLDYADNSLSHLPELSTFACSNLDSGNAIFQHLPQNLQTLRLLALWDYHDRIPVRYDPLPIGSFGEHVMPTTDVARLLSGITSANLTSLCITLLSDLRARKPIIGALPAVIERVPALRSLELRYRPYDYTDMYFVDFVGMQFFSLLQPLRHLAHLTLFLIYYIVEENPGPPGHGAHSLLKYVSPLQTVTYKFAGYRDATLGSPLVYCWDKSMLRDPRPPRVIREPPLIVLECYSDDDE</sequence>
<dbReference type="RefSeq" id="XP_037218963.1">
    <property type="nucleotide sequence ID" value="XM_037363319.1"/>
</dbReference>
<dbReference type="GeneID" id="59345835"/>
<dbReference type="SUPFAM" id="SSF52047">
    <property type="entry name" value="RNI-like"/>
    <property type="match status" value="1"/>
</dbReference>
<dbReference type="InterPro" id="IPR032675">
    <property type="entry name" value="LRR_dom_sf"/>
</dbReference>
<reference evidence="1" key="1">
    <citation type="submission" date="2020-05" db="EMBL/GenBank/DDBJ databases">
        <title>Mycena genomes resolve the evolution of fungal bioluminescence.</title>
        <authorList>
            <person name="Tsai I.J."/>
        </authorList>
    </citation>
    <scope>NUCLEOTIDE SEQUENCE</scope>
    <source>
        <strain evidence="1">171206Taipei</strain>
    </source>
</reference>